<evidence type="ECO:0000313" key="7">
    <source>
        <dbReference type="Proteomes" id="UP000030392"/>
    </source>
</evidence>
<dbReference type="RefSeq" id="WP_052038633.1">
    <property type="nucleotide sequence ID" value="NZ_CP138967.1"/>
</dbReference>
<keyword evidence="2" id="KW-0238">DNA-binding</keyword>
<feature type="domain" description="Resolvase/invertase-type recombinase catalytic" evidence="5">
    <location>
        <begin position="21"/>
        <end position="160"/>
    </location>
</feature>
<dbReference type="Gene3D" id="3.40.50.1390">
    <property type="entry name" value="Resolvase, N-terminal catalytic domain"/>
    <property type="match status" value="1"/>
</dbReference>
<proteinExistence type="predicted"/>
<organism evidence="6 7">
    <name type="scientific">Prochlorococcus marinus str. PAC1</name>
    <dbReference type="NCBI Taxonomy" id="59924"/>
    <lineage>
        <taxon>Bacteria</taxon>
        <taxon>Bacillati</taxon>
        <taxon>Cyanobacteriota</taxon>
        <taxon>Cyanophyceae</taxon>
        <taxon>Synechococcales</taxon>
        <taxon>Prochlorococcaceae</taxon>
        <taxon>Prochlorococcus</taxon>
    </lineage>
</organism>
<evidence type="ECO:0000256" key="3">
    <source>
        <dbReference type="ARBA" id="ARBA00023172"/>
    </source>
</evidence>
<dbReference type="Proteomes" id="UP000030392">
    <property type="component" value="Unassembled WGS sequence"/>
</dbReference>
<dbReference type="InterPro" id="IPR036162">
    <property type="entry name" value="Resolvase-like_N_sf"/>
</dbReference>
<dbReference type="SUPFAM" id="SSF53041">
    <property type="entry name" value="Resolvase-like"/>
    <property type="match status" value="1"/>
</dbReference>
<dbReference type="SMART" id="SM00857">
    <property type="entry name" value="Resolvase"/>
    <property type="match status" value="1"/>
</dbReference>
<dbReference type="EMBL" id="JNAX01000004">
    <property type="protein sequence ID" value="KGG21968.1"/>
    <property type="molecule type" value="Genomic_DNA"/>
</dbReference>
<dbReference type="PROSITE" id="PS51736">
    <property type="entry name" value="RECOMBINASES_3"/>
    <property type="match status" value="1"/>
</dbReference>
<comment type="caution">
    <text evidence="6">The sequence shown here is derived from an EMBL/GenBank/DDBJ whole genome shotgun (WGS) entry which is preliminary data.</text>
</comment>
<reference evidence="7" key="1">
    <citation type="journal article" date="2014" name="Sci. Data">
        <title>Genomes of diverse isolates of the marine cyanobacterium Prochlorococcus.</title>
        <authorList>
            <person name="Biller S."/>
            <person name="Berube P."/>
            <person name="Thompson J."/>
            <person name="Kelly L."/>
            <person name="Roggensack S."/>
            <person name="Awad L."/>
            <person name="Roache-Johnson K."/>
            <person name="Ding H."/>
            <person name="Giovannoni S.J."/>
            <person name="Moore L.R."/>
            <person name="Chisholm S.W."/>
        </authorList>
    </citation>
    <scope>NUCLEOTIDE SEQUENCE [LARGE SCALE GENOMIC DNA]</scope>
    <source>
        <strain evidence="7">PAC1</strain>
    </source>
</reference>
<evidence type="ECO:0000256" key="4">
    <source>
        <dbReference type="PIRSR" id="PIRSR606118-50"/>
    </source>
</evidence>
<feature type="active site" description="O-(5'-phospho-DNA)-serine intermediate" evidence="4">
    <location>
        <position position="29"/>
    </location>
</feature>
<dbReference type="InterPro" id="IPR006119">
    <property type="entry name" value="Resolv_N"/>
</dbReference>
<dbReference type="AlphaFoldDB" id="A0A0A2C6L8"/>
<keyword evidence="3" id="KW-0233">DNA recombination</keyword>
<sequence>MPLLQPPSLGFLPSKIPSQNVCLGYWRTSTAHSQDGQRQIVSLENAGCKEIFGDQITGTSNYGDRPELSKCLAALGEGDTLVIHELDRLGRSMVEMLVQVNGLIERGVHIKTLDGRLDTACMPEELVKLIVGVMGYAAEMELKAIRKRTTEGRAIAKERGVKFGRKRSYTQKQAATVMEMRSRGDGYGTIGGSLGMTPSLVRRIILRETAEAI</sequence>
<name>A0A0A2C6L8_PROMR</name>
<accession>A0A0A2C6L8</accession>
<dbReference type="Pfam" id="PF00239">
    <property type="entry name" value="Resolvase"/>
    <property type="match status" value="1"/>
</dbReference>
<dbReference type="PANTHER" id="PTHR30461">
    <property type="entry name" value="DNA-INVERTASE FROM LAMBDOID PROPHAGE"/>
    <property type="match status" value="1"/>
</dbReference>
<dbReference type="GO" id="GO:0000150">
    <property type="term" value="F:DNA strand exchange activity"/>
    <property type="evidence" value="ECO:0007669"/>
    <property type="project" value="InterPro"/>
</dbReference>
<evidence type="ECO:0000256" key="2">
    <source>
        <dbReference type="ARBA" id="ARBA00023125"/>
    </source>
</evidence>
<evidence type="ECO:0000259" key="5">
    <source>
        <dbReference type="PROSITE" id="PS51736"/>
    </source>
</evidence>
<evidence type="ECO:0000313" key="6">
    <source>
        <dbReference type="EMBL" id="KGG21968.1"/>
    </source>
</evidence>
<gene>
    <name evidence="6" type="ORF">EV03_0287</name>
</gene>
<dbReference type="GO" id="GO:0015074">
    <property type="term" value="P:DNA integration"/>
    <property type="evidence" value="ECO:0007669"/>
    <property type="project" value="UniProtKB-KW"/>
</dbReference>
<dbReference type="PANTHER" id="PTHR30461:SF2">
    <property type="entry name" value="SERINE RECOMBINASE PINE-RELATED"/>
    <property type="match status" value="1"/>
</dbReference>
<dbReference type="GO" id="GO:0003677">
    <property type="term" value="F:DNA binding"/>
    <property type="evidence" value="ECO:0007669"/>
    <property type="project" value="UniProtKB-KW"/>
</dbReference>
<keyword evidence="1" id="KW-0229">DNA integration</keyword>
<protein>
    <recommendedName>
        <fullName evidence="5">Resolvase/invertase-type recombinase catalytic domain-containing protein</fullName>
    </recommendedName>
</protein>
<dbReference type="InterPro" id="IPR006118">
    <property type="entry name" value="Recombinase_CS"/>
</dbReference>
<dbReference type="InterPro" id="IPR050639">
    <property type="entry name" value="SSR_resolvase"/>
</dbReference>
<dbReference type="CDD" id="cd03768">
    <property type="entry name" value="SR_ResInv"/>
    <property type="match status" value="1"/>
</dbReference>
<evidence type="ECO:0000256" key="1">
    <source>
        <dbReference type="ARBA" id="ARBA00022908"/>
    </source>
</evidence>
<dbReference type="PROSITE" id="PS00398">
    <property type="entry name" value="RECOMBINASES_2"/>
    <property type="match status" value="1"/>
</dbReference>